<evidence type="ECO:0000256" key="6">
    <source>
        <dbReference type="SAM" id="SignalP"/>
    </source>
</evidence>
<feature type="chain" id="PRO_5047201661" evidence="6">
    <location>
        <begin position="19"/>
        <end position="525"/>
    </location>
</feature>
<evidence type="ECO:0000313" key="9">
    <source>
        <dbReference type="Proteomes" id="UP001496674"/>
    </source>
</evidence>
<sequence>MKKIVVSLACLLAVGAQAQNNGSIASRKLHMAEFAINNLYVDKVNEDKLVEEAIIKMLSTLDPHSTYANPEEVKKLNEPLQGNFEGIGIQFNMAEDTLLVIQPVSGGPSEKVGIMAGDRIIAVNDTAIAGVKMSTDDVMSRLKGPKGTTVRLKVLRRGVRDVLNFTVKRDRIPLYSLDASYIIKNKIGYIRISRFASTTADEFIKALKTLKDQGMKDLILDLQDNGGGYLNAAIDMANEFLGKKELIVYTEGHRAPRSEFFAKGTGRFQNGRLVVLVNEFSASASEILSGAIQDWDRGLIVGRRSFGKGLVQRPIDLPDGSMIRLTVARYYTPAGRCIQKPYENIEKYNMDLINRYNKGEMMNSDSIHFPDSLKSKTKKLERVVYGGGGIMPDYFVPVDTTLYTDYHRNLVAKGVILNVTLKYVENHRKELLNKYKKFSDYKDKFEVNEALINELIAAGDAAKIEMKKDQFKISEPLIKTQLKAMIARDLWDMSEYYKVMNDINPTIQKAVEILQSGDYERKLNK</sequence>
<dbReference type="Gene3D" id="3.90.226.10">
    <property type="entry name" value="2-enoyl-CoA Hydratase, Chain A, domain 1"/>
    <property type="match status" value="1"/>
</dbReference>
<dbReference type="SUPFAM" id="SSF50156">
    <property type="entry name" value="PDZ domain-like"/>
    <property type="match status" value="1"/>
</dbReference>
<dbReference type="Gene3D" id="3.30.750.44">
    <property type="match status" value="1"/>
</dbReference>
<dbReference type="EMBL" id="AP028055">
    <property type="protein sequence ID" value="BEG99926.1"/>
    <property type="molecule type" value="Genomic_DNA"/>
</dbReference>
<dbReference type="Pfam" id="PF03572">
    <property type="entry name" value="Peptidase_S41"/>
    <property type="match status" value="1"/>
</dbReference>
<accession>A0ABN6ZBY2</accession>
<dbReference type="InterPro" id="IPR029045">
    <property type="entry name" value="ClpP/crotonase-like_dom_sf"/>
</dbReference>
<evidence type="ECO:0000313" key="8">
    <source>
        <dbReference type="EMBL" id="BEG99926.1"/>
    </source>
</evidence>
<keyword evidence="9" id="KW-1185">Reference proteome</keyword>
<feature type="signal peptide" evidence="6">
    <location>
        <begin position="1"/>
        <end position="18"/>
    </location>
</feature>
<evidence type="ECO:0000256" key="4">
    <source>
        <dbReference type="ARBA" id="ARBA00022825"/>
    </source>
</evidence>
<keyword evidence="2 5" id="KW-0645">Protease</keyword>
<gene>
    <name evidence="8" type="ORF">BSYN_21910</name>
</gene>
<dbReference type="NCBIfam" id="TIGR00225">
    <property type="entry name" value="prc"/>
    <property type="match status" value="1"/>
</dbReference>
<organism evidence="8 9">
    <name type="scientific">Bacteroides sedimenti</name>
    <dbReference type="NCBI Taxonomy" id="2136147"/>
    <lineage>
        <taxon>Bacteria</taxon>
        <taxon>Pseudomonadati</taxon>
        <taxon>Bacteroidota</taxon>
        <taxon>Bacteroidia</taxon>
        <taxon>Bacteroidales</taxon>
        <taxon>Bacteroidaceae</taxon>
        <taxon>Bacteroides</taxon>
    </lineage>
</organism>
<dbReference type="Gene3D" id="2.30.42.10">
    <property type="match status" value="1"/>
</dbReference>
<evidence type="ECO:0000256" key="1">
    <source>
        <dbReference type="ARBA" id="ARBA00009179"/>
    </source>
</evidence>
<comment type="similarity">
    <text evidence="1 5">Belongs to the peptidase S41A family.</text>
</comment>
<keyword evidence="6" id="KW-0732">Signal</keyword>
<dbReference type="InterPro" id="IPR036034">
    <property type="entry name" value="PDZ_sf"/>
</dbReference>
<dbReference type="InterPro" id="IPR055210">
    <property type="entry name" value="CtpA/B_N"/>
</dbReference>
<proteinExistence type="inferred from homology"/>
<dbReference type="SMART" id="SM00245">
    <property type="entry name" value="TSPc"/>
    <property type="match status" value="1"/>
</dbReference>
<dbReference type="InterPro" id="IPR005151">
    <property type="entry name" value="Tail-specific_protease"/>
</dbReference>
<dbReference type="Proteomes" id="UP001496674">
    <property type="component" value="Chromosome"/>
</dbReference>
<dbReference type="InterPro" id="IPR001478">
    <property type="entry name" value="PDZ"/>
</dbReference>
<dbReference type="Pfam" id="PF13180">
    <property type="entry name" value="PDZ_2"/>
    <property type="match status" value="1"/>
</dbReference>
<keyword evidence="4 5" id="KW-0720">Serine protease</keyword>
<feature type="domain" description="PDZ" evidence="7">
    <location>
        <begin position="73"/>
        <end position="158"/>
    </location>
</feature>
<dbReference type="CDD" id="cd06782">
    <property type="entry name" value="cpPDZ_CPP-like"/>
    <property type="match status" value="1"/>
</dbReference>
<dbReference type="Pfam" id="PF22694">
    <property type="entry name" value="CtpB_N-like"/>
    <property type="match status" value="1"/>
</dbReference>
<dbReference type="SMART" id="SM00228">
    <property type="entry name" value="PDZ"/>
    <property type="match status" value="1"/>
</dbReference>
<dbReference type="PANTHER" id="PTHR32060">
    <property type="entry name" value="TAIL-SPECIFIC PROTEASE"/>
    <property type="match status" value="1"/>
</dbReference>
<reference evidence="8 9" key="1">
    <citation type="submission" date="2023-04" db="EMBL/GenBank/DDBJ databases">
        <title>Draft genome sequence of acteroides sedimenti strain YN3PY1.</title>
        <authorList>
            <person name="Yoshida N."/>
        </authorList>
    </citation>
    <scope>NUCLEOTIDE SEQUENCE [LARGE SCALE GENOMIC DNA]</scope>
    <source>
        <strain evidence="8 9">YN3PY1</strain>
    </source>
</reference>
<evidence type="ECO:0000256" key="5">
    <source>
        <dbReference type="RuleBase" id="RU004404"/>
    </source>
</evidence>
<evidence type="ECO:0000256" key="3">
    <source>
        <dbReference type="ARBA" id="ARBA00022801"/>
    </source>
</evidence>
<dbReference type="PANTHER" id="PTHR32060:SF30">
    <property type="entry name" value="CARBOXY-TERMINAL PROCESSING PROTEASE CTPA"/>
    <property type="match status" value="1"/>
</dbReference>
<keyword evidence="3 5" id="KW-0378">Hydrolase</keyword>
<dbReference type="PROSITE" id="PS50106">
    <property type="entry name" value="PDZ"/>
    <property type="match status" value="1"/>
</dbReference>
<dbReference type="SUPFAM" id="SSF52096">
    <property type="entry name" value="ClpP/crotonase"/>
    <property type="match status" value="1"/>
</dbReference>
<dbReference type="RefSeq" id="WP_353330840.1">
    <property type="nucleotide sequence ID" value="NZ_AP028055.1"/>
</dbReference>
<evidence type="ECO:0000259" key="7">
    <source>
        <dbReference type="PROSITE" id="PS50106"/>
    </source>
</evidence>
<evidence type="ECO:0000256" key="2">
    <source>
        <dbReference type="ARBA" id="ARBA00022670"/>
    </source>
</evidence>
<dbReference type="CDD" id="cd07560">
    <property type="entry name" value="Peptidase_S41_CPP"/>
    <property type="match status" value="1"/>
</dbReference>
<protein>
    <submittedName>
        <fullName evidence="8">Peptidase S41</fullName>
    </submittedName>
</protein>
<dbReference type="InterPro" id="IPR004447">
    <property type="entry name" value="Peptidase_S41A"/>
</dbReference>
<name>A0ABN6ZBY2_9BACE</name>